<dbReference type="RefSeq" id="WP_068657936.1">
    <property type="nucleotide sequence ID" value="NZ_CP017770.1"/>
</dbReference>
<comment type="caution">
    <text evidence="2">The sequence shown here is derived from an EMBL/GenBank/DDBJ whole genome shotgun (WGS) entry which is preliminary data.</text>
</comment>
<accession>A0A167DLN8</accession>
<name>A0A167DLN8_9BACL</name>
<evidence type="ECO:0000313" key="3">
    <source>
        <dbReference type="Proteomes" id="UP000077134"/>
    </source>
</evidence>
<evidence type="ECO:0000313" key="2">
    <source>
        <dbReference type="EMBL" id="OAB74535.1"/>
    </source>
</evidence>
<organism evidence="2 3">
    <name type="scientific">Paenibacillus crassostreae</name>
    <dbReference type="NCBI Taxonomy" id="1763538"/>
    <lineage>
        <taxon>Bacteria</taxon>
        <taxon>Bacillati</taxon>
        <taxon>Bacillota</taxon>
        <taxon>Bacilli</taxon>
        <taxon>Bacillales</taxon>
        <taxon>Paenibacillaceae</taxon>
        <taxon>Paenibacillus</taxon>
    </lineage>
</organism>
<keyword evidence="1" id="KW-0812">Transmembrane</keyword>
<keyword evidence="1" id="KW-1133">Transmembrane helix</keyword>
<dbReference type="EMBL" id="LSFN01000014">
    <property type="protein sequence ID" value="OAB74535.1"/>
    <property type="molecule type" value="Genomic_DNA"/>
</dbReference>
<proteinExistence type="predicted"/>
<dbReference type="STRING" id="1763538.LPB68_03215"/>
<feature type="transmembrane region" description="Helical" evidence="1">
    <location>
        <begin position="5"/>
        <end position="26"/>
    </location>
</feature>
<keyword evidence="3" id="KW-1185">Reference proteome</keyword>
<dbReference type="KEGG" id="pcx:LPB68_03215"/>
<keyword evidence="1" id="KW-0472">Membrane</keyword>
<gene>
    <name evidence="2" type="ORF">PNBC_10745</name>
</gene>
<sequence length="176" mass="19773">MKIRIIPVVLTVIISGGLLFGGWFTFRQVAQQTPLENIVNHYEGINQSTLEISPNEVVVKIDVEPGTKLSGLVQQINSEGKSIIDGRTLKLDVVDHSNDALDDFWDEALFPVAEAMENRRYTQIVEKLQEMEQDSTVQVTTEMDDKNVYVGLTDGEGSKFIILPREPEVLEVWNNA</sequence>
<dbReference type="Proteomes" id="UP000077134">
    <property type="component" value="Unassembled WGS sequence"/>
</dbReference>
<protein>
    <submittedName>
        <fullName evidence="2">Uncharacterized protein</fullName>
    </submittedName>
</protein>
<reference evidence="2 3" key="1">
    <citation type="submission" date="2016-02" db="EMBL/GenBank/DDBJ databases">
        <title>Paenibacillus sp. LPB0068, isolated from Crassostrea gigas.</title>
        <authorList>
            <person name="Shin S.-K."/>
            <person name="Yi H."/>
        </authorList>
    </citation>
    <scope>NUCLEOTIDE SEQUENCE [LARGE SCALE GENOMIC DNA]</scope>
    <source>
        <strain evidence="2 3">LPB0068</strain>
    </source>
</reference>
<evidence type="ECO:0000256" key="1">
    <source>
        <dbReference type="SAM" id="Phobius"/>
    </source>
</evidence>
<dbReference type="AlphaFoldDB" id="A0A167DLN8"/>
<dbReference type="OrthoDB" id="2652483at2"/>